<accession>A0A9P9DDS0</accession>
<organism evidence="1 2">
    <name type="scientific">Dactylonectria macrodidyma</name>
    <dbReference type="NCBI Taxonomy" id="307937"/>
    <lineage>
        <taxon>Eukaryota</taxon>
        <taxon>Fungi</taxon>
        <taxon>Dikarya</taxon>
        <taxon>Ascomycota</taxon>
        <taxon>Pezizomycotina</taxon>
        <taxon>Sordariomycetes</taxon>
        <taxon>Hypocreomycetidae</taxon>
        <taxon>Hypocreales</taxon>
        <taxon>Nectriaceae</taxon>
        <taxon>Dactylonectria</taxon>
    </lineage>
</organism>
<dbReference type="AlphaFoldDB" id="A0A9P9DDS0"/>
<protein>
    <submittedName>
        <fullName evidence="1">Uncharacterized protein</fullName>
    </submittedName>
</protein>
<comment type="caution">
    <text evidence="1">The sequence shown here is derived from an EMBL/GenBank/DDBJ whole genome shotgun (WGS) entry which is preliminary data.</text>
</comment>
<evidence type="ECO:0000313" key="2">
    <source>
        <dbReference type="Proteomes" id="UP000738349"/>
    </source>
</evidence>
<name>A0A9P9DDS0_9HYPO</name>
<dbReference type="OrthoDB" id="5428890at2759"/>
<gene>
    <name evidence="1" type="ORF">EDB81DRAFT_915948</name>
</gene>
<evidence type="ECO:0000313" key="1">
    <source>
        <dbReference type="EMBL" id="KAH7117309.1"/>
    </source>
</evidence>
<dbReference type="EMBL" id="JAGMUV010000028">
    <property type="protein sequence ID" value="KAH7117309.1"/>
    <property type="molecule type" value="Genomic_DNA"/>
</dbReference>
<sequence>MGHPSRGLVAGGGSILGIQLRFCSDWSADKCIQPPLSAVELYNFLHHIHLAQMASLPAGNTVQLGHICSPVPFTTQLQIANAFWEAATPADYVPTSLQPYAEYYTEQRKTVYHSFGTNLPLSKHEEIIRLAQEIKQGLTRQQFIQSVEHGAVNLATRLLLMVDVGKPATNRLWTGRAFRSWDQGTINDFTASIFPVQRSNRHDGIRLDTDFNARNLDAIGGLKVELTNNLLDHLEVIDIEGETTVMIFHHASFLKNQEHPLFPDGFVDETLQTLALLFPQNKWYKASKAWYHKHFESAMADADPGCLMADRAATKLSADADALDVELQDSRALQAALVFLVE</sequence>
<reference evidence="1" key="1">
    <citation type="journal article" date="2021" name="Nat. Commun.">
        <title>Genetic determinants of endophytism in the Arabidopsis root mycobiome.</title>
        <authorList>
            <person name="Mesny F."/>
            <person name="Miyauchi S."/>
            <person name="Thiergart T."/>
            <person name="Pickel B."/>
            <person name="Atanasova L."/>
            <person name="Karlsson M."/>
            <person name="Huettel B."/>
            <person name="Barry K.W."/>
            <person name="Haridas S."/>
            <person name="Chen C."/>
            <person name="Bauer D."/>
            <person name="Andreopoulos W."/>
            <person name="Pangilinan J."/>
            <person name="LaButti K."/>
            <person name="Riley R."/>
            <person name="Lipzen A."/>
            <person name="Clum A."/>
            <person name="Drula E."/>
            <person name="Henrissat B."/>
            <person name="Kohler A."/>
            <person name="Grigoriev I.V."/>
            <person name="Martin F.M."/>
            <person name="Hacquard S."/>
        </authorList>
    </citation>
    <scope>NUCLEOTIDE SEQUENCE</scope>
    <source>
        <strain evidence="1">MPI-CAGE-AT-0147</strain>
    </source>
</reference>
<dbReference type="Proteomes" id="UP000738349">
    <property type="component" value="Unassembled WGS sequence"/>
</dbReference>
<keyword evidence="2" id="KW-1185">Reference proteome</keyword>
<proteinExistence type="predicted"/>